<dbReference type="InterPro" id="IPR039422">
    <property type="entry name" value="MarR/SlyA-like"/>
</dbReference>
<evidence type="ECO:0000256" key="2">
    <source>
        <dbReference type="ARBA" id="ARBA00023125"/>
    </source>
</evidence>
<dbReference type="EMBL" id="CP098747">
    <property type="protein sequence ID" value="USG59844.1"/>
    <property type="molecule type" value="Genomic_DNA"/>
</dbReference>
<gene>
    <name evidence="5" type="ORF">NBZ79_11715</name>
</gene>
<sequence>MRDTAMLAIDEKTATDDYHELTRLIERLHRRFLDVLRTELNLMDITDINAVQALLLANIGDEEINVRELMSRGYYQGSNASYNLKKLVEMGYLIQEKSERDRRATMIRLSEKGLELVSKMAQSEVKQSELLSRSNPSPDIEATRKSLRQIERIWTDYIQYGAQ</sequence>
<evidence type="ECO:0000313" key="6">
    <source>
        <dbReference type="Proteomes" id="UP001056291"/>
    </source>
</evidence>
<dbReference type="InterPro" id="IPR000835">
    <property type="entry name" value="HTH_MarR-typ"/>
</dbReference>
<keyword evidence="3" id="KW-0804">Transcription</keyword>
<dbReference type="SUPFAM" id="SSF46785">
    <property type="entry name" value="Winged helix' DNA-binding domain"/>
    <property type="match status" value="1"/>
</dbReference>
<dbReference type="RefSeq" id="WP_251932614.1">
    <property type="nucleotide sequence ID" value="NZ_CP098747.1"/>
</dbReference>
<name>A0ABY4VYM3_9PROT</name>
<protein>
    <submittedName>
        <fullName evidence="5">Winged helix DNA-binding protein</fullName>
    </submittedName>
</protein>
<dbReference type="PROSITE" id="PS01117">
    <property type="entry name" value="HTH_MARR_1"/>
    <property type="match status" value="1"/>
</dbReference>
<keyword evidence="6" id="KW-1185">Reference proteome</keyword>
<feature type="domain" description="HTH marR-type" evidence="4">
    <location>
        <begin position="18"/>
        <end position="152"/>
    </location>
</feature>
<dbReference type="InterPro" id="IPR023187">
    <property type="entry name" value="Tscrpt_reg_MarR-type_CS"/>
</dbReference>
<evidence type="ECO:0000259" key="4">
    <source>
        <dbReference type="PROSITE" id="PS50995"/>
    </source>
</evidence>
<accession>A0ABY4VYM3</accession>
<reference evidence="5" key="1">
    <citation type="submission" date="2022-06" db="EMBL/GenBank/DDBJ databases">
        <title>Sneathiella actinostolidae sp. nov., isolated from a sea anemonein the Western Pacific Ocean.</title>
        <authorList>
            <person name="Wei M.J."/>
        </authorList>
    </citation>
    <scope>NUCLEOTIDE SEQUENCE</scope>
    <source>
        <strain evidence="5">PHK-P5</strain>
    </source>
</reference>
<dbReference type="GO" id="GO:0003677">
    <property type="term" value="F:DNA binding"/>
    <property type="evidence" value="ECO:0007669"/>
    <property type="project" value="UniProtKB-KW"/>
</dbReference>
<evidence type="ECO:0000256" key="1">
    <source>
        <dbReference type="ARBA" id="ARBA00023015"/>
    </source>
</evidence>
<organism evidence="5 6">
    <name type="scientific">Sneathiella marina</name>
    <dbReference type="NCBI Taxonomy" id="2950108"/>
    <lineage>
        <taxon>Bacteria</taxon>
        <taxon>Pseudomonadati</taxon>
        <taxon>Pseudomonadota</taxon>
        <taxon>Alphaproteobacteria</taxon>
        <taxon>Sneathiellales</taxon>
        <taxon>Sneathiellaceae</taxon>
        <taxon>Sneathiella</taxon>
    </lineage>
</organism>
<keyword evidence="1" id="KW-0805">Transcription regulation</keyword>
<dbReference type="Pfam" id="PF13463">
    <property type="entry name" value="HTH_27"/>
    <property type="match status" value="1"/>
</dbReference>
<dbReference type="PROSITE" id="PS50995">
    <property type="entry name" value="HTH_MARR_2"/>
    <property type="match status" value="1"/>
</dbReference>
<proteinExistence type="predicted"/>
<keyword evidence="2 5" id="KW-0238">DNA-binding</keyword>
<evidence type="ECO:0000313" key="5">
    <source>
        <dbReference type="EMBL" id="USG59844.1"/>
    </source>
</evidence>
<dbReference type="InterPro" id="IPR036390">
    <property type="entry name" value="WH_DNA-bd_sf"/>
</dbReference>
<evidence type="ECO:0000256" key="3">
    <source>
        <dbReference type="ARBA" id="ARBA00023163"/>
    </source>
</evidence>
<dbReference type="PANTHER" id="PTHR33164:SF102">
    <property type="entry name" value="TRANSCRIPTIONAL REGULATORY PROTEIN"/>
    <property type="match status" value="1"/>
</dbReference>
<dbReference type="Proteomes" id="UP001056291">
    <property type="component" value="Chromosome"/>
</dbReference>
<dbReference type="PANTHER" id="PTHR33164">
    <property type="entry name" value="TRANSCRIPTIONAL REGULATOR, MARR FAMILY"/>
    <property type="match status" value="1"/>
</dbReference>
<dbReference type="SMART" id="SM00347">
    <property type="entry name" value="HTH_MARR"/>
    <property type="match status" value="1"/>
</dbReference>
<dbReference type="Gene3D" id="1.10.10.10">
    <property type="entry name" value="Winged helix-like DNA-binding domain superfamily/Winged helix DNA-binding domain"/>
    <property type="match status" value="1"/>
</dbReference>
<dbReference type="InterPro" id="IPR036388">
    <property type="entry name" value="WH-like_DNA-bd_sf"/>
</dbReference>